<dbReference type="SUPFAM" id="SSF50494">
    <property type="entry name" value="Trypsin-like serine proteases"/>
    <property type="match status" value="1"/>
</dbReference>
<dbReference type="AlphaFoldDB" id="A0AAN4VYB3"/>
<sequence>MSSYKDAICHIETVFDDFSKNNGTGFFIGDGLILTCYHNMLNQKEEPSISNIKVKSYGSQSPIEFEIGDSCPECDIALLRNKTNNDEENPSLSLVSSDIKEQEKWKLFGFPKGNTSTGETLNGVIQQVTKIKTDTICDIDLNSSTEIKTEHAGLSGSPVISSSGEVIAIFRHQDERVLQAVSVKKCASFLRKNQIEVNATSFNSFEEYRNGLFNHFDGNIKSDCDYEADTIVREVDPNTIVSERKANLFFPEKKGKSVKEIISHIKSHKDCCENTFWQGWLELLTYVQILRGDFSDINSIQLTLNGIELGNLFSGVSEKSKKVDMKFIISFFFVETDCFFKVAQKSLRNASKLNANTISVFNSQDRNFDLKRFTQADKDKIITQVADPTNAGVRIPDRIHIGVLPLRDLSTEVASSSSLEDAILNLSKLIQNAIK</sequence>
<evidence type="ECO:0000313" key="2">
    <source>
        <dbReference type="Proteomes" id="UP001310022"/>
    </source>
</evidence>
<keyword evidence="2" id="KW-1185">Reference proteome</keyword>
<protein>
    <recommendedName>
        <fullName evidence="3">Serine protease</fullName>
    </recommendedName>
</protein>
<evidence type="ECO:0000313" key="1">
    <source>
        <dbReference type="EMBL" id="GJM61188.1"/>
    </source>
</evidence>
<accession>A0AAN4VYB3</accession>
<dbReference type="RefSeq" id="WP_338236783.1">
    <property type="nucleotide sequence ID" value="NZ_BQKE01000001.1"/>
</dbReference>
<dbReference type="Gene3D" id="2.40.10.10">
    <property type="entry name" value="Trypsin-like serine proteases"/>
    <property type="match status" value="2"/>
</dbReference>
<dbReference type="Proteomes" id="UP001310022">
    <property type="component" value="Unassembled WGS sequence"/>
</dbReference>
<comment type="caution">
    <text evidence="1">The sequence shown here is derived from an EMBL/GenBank/DDBJ whole genome shotgun (WGS) entry which is preliminary data.</text>
</comment>
<dbReference type="Pfam" id="PF13365">
    <property type="entry name" value="Trypsin_2"/>
    <property type="match status" value="1"/>
</dbReference>
<evidence type="ECO:0008006" key="3">
    <source>
        <dbReference type="Google" id="ProtNLM"/>
    </source>
</evidence>
<gene>
    <name evidence="1" type="ORF">PEDI_17400</name>
</gene>
<dbReference type="InterPro" id="IPR009003">
    <property type="entry name" value="Peptidase_S1_PA"/>
</dbReference>
<dbReference type="EMBL" id="BQKE01000001">
    <property type="protein sequence ID" value="GJM61188.1"/>
    <property type="molecule type" value="Genomic_DNA"/>
</dbReference>
<dbReference type="InterPro" id="IPR043504">
    <property type="entry name" value="Peptidase_S1_PA_chymotrypsin"/>
</dbReference>
<organism evidence="1 2">
    <name type="scientific">Persicobacter diffluens</name>
    <dbReference type="NCBI Taxonomy" id="981"/>
    <lineage>
        <taxon>Bacteria</taxon>
        <taxon>Pseudomonadati</taxon>
        <taxon>Bacteroidota</taxon>
        <taxon>Cytophagia</taxon>
        <taxon>Cytophagales</taxon>
        <taxon>Persicobacteraceae</taxon>
        <taxon>Persicobacter</taxon>
    </lineage>
</organism>
<reference evidence="1 2" key="1">
    <citation type="submission" date="2021-12" db="EMBL/GenBank/DDBJ databases">
        <title>Genome sequencing of bacteria with rrn-lacking chromosome and rrn-plasmid.</title>
        <authorList>
            <person name="Anda M."/>
            <person name="Iwasaki W."/>
        </authorList>
    </citation>
    <scope>NUCLEOTIDE SEQUENCE [LARGE SCALE GENOMIC DNA]</scope>
    <source>
        <strain evidence="1 2">NBRC 15940</strain>
    </source>
</reference>
<proteinExistence type="predicted"/>
<name>A0AAN4VYB3_9BACT</name>